<sequence length="191" mass="19179">MIAAVAATAALAGGVVTATQATAAPAGPKGAATADAKDLFAAVYFLQGPAAERLADSGYFDGAHAALKENRSADVATVIARIEKAQPGFFEGFGSRITSGDPRQVGTALKDGQDAIDGTTSKSDKLAVADDGRGAAVVVVNVVAAANAVTAINAVNVAYVVNKVKFWVDKPNGGQLDHEGAVADLTRRLAG</sequence>
<evidence type="ECO:0000256" key="1">
    <source>
        <dbReference type="SAM" id="SignalP"/>
    </source>
</evidence>
<name>A0A5P0Z041_9ACTN</name>
<dbReference type="Pfam" id="PF26137">
    <property type="entry name" value="Toxin_SdpC"/>
    <property type="match status" value="1"/>
</dbReference>
<organism evidence="4 5">
    <name type="scientific">Streptomyces alkaliterrae</name>
    <dbReference type="NCBI Taxonomy" id="2213162"/>
    <lineage>
        <taxon>Bacteria</taxon>
        <taxon>Bacillati</taxon>
        <taxon>Actinomycetota</taxon>
        <taxon>Actinomycetes</taxon>
        <taxon>Kitasatosporales</taxon>
        <taxon>Streptomycetaceae</taxon>
        <taxon>Streptomyces</taxon>
    </lineage>
</organism>
<dbReference type="RefSeq" id="WP_143650870.1">
    <property type="nucleotide sequence ID" value="NZ_JABJWZ010000455.1"/>
</dbReference>
<feature type="signal peptide" evidence="1">
    <location>
        <begin position="1"/>
        <end position="23"/>
    </location>
</feature>
<reference evidence="4 5" key="1">
    <citation type="submission" date="2019-10" db="EMBL/GenBank/DDBJ databases">
        <title>Streptomyces sp. nov., a novel actinobacterium isolated from alkaline environment.</title>
        <authorList>
            <person name="Golinska P."/>
        </authorList>
    </citation>
    <scope>NUCLEOTIDE SEQUENCE [LARGE SCALE GENOMIC DNA]</scope>
    <source>
        <strain evidence="4 5">OF1</strain>
    </source>
</reference>
<dbReference type="OrthoDB" id="2928270at2"/>
<accession>A0A5P0Z041</accession>
<feature type="chain" id="PRO_5036149156" description="Sporulation delaying protein family toxin" evidence="1">
    <location>
        <begin position="24"/>
        <end position="191"/>
    </location>
</feature>
<evidence type="ECO:0000313" key="7">
    <source>
        <dbReference type="Proteomes" id="UP000525686"/>
    </source>
</evidence>
<evidence type="ECO:0000313" key="5">
    <source>
        <dbReference type="Proteomes" id="UP000320857"/>
    </source>
</evidence>
<dbReference type="EMBL" id="JABJWZ010000455">
    <property type="protein sequence ID" value="MBB1256782.1"/>
    <property type="molecule type" value="Genomic_DNA"/>
</dbReference>
<dbReference type="InterPro" id="IPR023888">
    <property type="entry name" value="SdpC-like"/>
</dbReference>
<reference evidence="6 7" key="2">
    <citation type="submission" date="2020-05" db="EMBL/GenBank/DDBJ databases">
        <title>Classification of alakaliphilic streptomycetes isolated from an alkaline soil next to Lonar Crater, India and a proposal for the recognition of Streptomyces alkaliterrae sp. nov.</title>
        <authorList>
            <person name="Golinska P."/>
        </authorList>
    </citation>
    <scope>NUCLEOTIDE SEQUENCE [LARGE SCALE GENOMIC DNA]</scope>
    <source>
        <strain evidence="7">OF3</strain>
        <strain evidence="6">OF8</strain>
    </source>
</reference>
<dbReference type="Proteomes" id="UP000517765">
    <property type="component" value="Unassembled WGS sequence"/>
</dbReference>
<evidence type="ECO:0000313" key="6">
    <source>
        <dbReference type="Proteomes" id="UP000517765"/>
    </source>
</evidence>
<gene>
    <name evidence="4" type="ORF">FNX44_023675</name>
    <name evidence="2" type="ORF">H3146_26050</name>
    <name evidence="3" type="ORF">H3147_26505</name>
</gene>
<dbReference type="AlphaFoldDB" id="A0A5P0Z041"/>
<keyword evidence="1" id="KW-0732">Signal</keyword>
<dbReference type="Proteomes" id="UP000320857">
    <property type="component" value="Unassembled WGS sequence"/>
</dbReference>
<comment type="caution">
    <text evidence="4">The sequence shown here is derived from an EMBL/GenBank/DDBJ whole genome shotgun (WGS) entry which is preliminary data.</text>
</comment>
<dbReference type="Proteomes" id="UP000525686">
    <property type="component" value="Unassembled WGS sequence"/>
</dbReference>
<evidence type="ECO:0000313" key="2">
    <source>
        <dbReference type="EMBL" id="MBB1256782.1"/>
    </source>
</evidence>
<keyword evidence="5" id="KW-1185">Reference proteome</keyword>
<evidence type="ECO:0008006" key="8">
    <source>
        <dbReference type="Google" id="ProtNLM"/>
    </source>
</evidence>
<evidence type="ECO:0000313" key="4">
    <source>
        <dbReference type="EMBL" id="MQS04809.1"/>
    </source>
</evidence>
<reference evidence="2" key="3">
    <citation type="journal article" name="Syst. Appl. Microbiol.">
        <title>Streptomyces alkaliterrae sp. nov., isolated from an alkaline soil, and emended descriptions of Streptomyces alkaliphilus, Streptomyces calidiresistens and Streptomyces durbertensis.</title>
        <authorList>
            <person name="Swiecimska M."/>
            <person name="Golinska P."/>
            <person name="Nouioui I."/>
            <person name="Wypij M."/>
            <person name="Rai M."/>
            <person name="Sangal V."/>
            <person name="Goodfellow M."/>
        </authorList>
    </citation>
    <scope>NUCLEOTIDE SEQUENCE</scope>
    <source>
        <strain evidence="2">OF3</strain>
        <strain evidence="3">OF8</strain>
    </source>
</reference>
<dbReference type="EMBL" id="JABJXA010000311">
    <property type="protein sequence ID" value="MBB1262326.1"/>
    <property type="molecule type" value="Genomic_DNA"/>
</dbReference>
<proteinExistence type="predicted"/>
<evidence type="ECO:0000313" key="3">
    <source>
        <dbReference type="EMBL" id="MBB1262326.1"/>
    </source>
</evidence>
<dbReference type="EMBL" id="VJYK02000356">
    <property type="protein sequence ID" value="MQS04809.1"/>
    <property type="molecule type" value="Genomic_DNA"/>
</dbReference>
<protein>
    <recommendedName>
        <fullName evidence="8">Sporulation delaying protein family toxin</fullName>
    </recommendedName>
</protein>